<evidence type="ECO:0000256" key="1">
    <source>
        <dbReference type="SAM" id="MobiDB-lite"/>
    </source>
</evidence>
<protein>
    <submittedName>
        <fullName evidence="2">Uncharacterized protein</fullName>
    </submittedName>
</protein>
<keyword evidence="3" id="KW-1185">Reference proteome</keyword>
<name>A0A2U8I5G1_9GAMM</name>
<organism evidence="2 3">
    <name type="scientific">Candidatus Fukatsuia symbiotica</name>
    <dbReference type="NCBI Taxonomy" id="1878942"/>
    <lineage>
        <taxon>Bacteria</taxon>
        <taxon>Pseudomonadati</taxon>
        <taxon>Pseudomonadota</taxon>
        <taxon>Gammaproteobacteria</taxon>
        <taxon>Enterobacterales</taxon>
        <taxon>Yersiniaceae</taxon>
        <taxon>Candidatus Fukatsuia</taxon>
    </lineage>
</organism>
<feature type="region of interest" description="Disordered" evidence="1">
    <location>
        <begin position="195"/>
        <end position="214"/>
    </location>
</feature>
<reference evidence="2 3" key="1">
    <citation type="submission" date="2017-05" db="EMBL/GenBank/DDBJ databases">
        <title>Genome sequence of Candidatus Fukatsuia symbiotica and Candidatus Hamiltonella defensa from Acyrthosiphon pisum strain 5D.</title>
        <authorList>
            <person name="Patel V.A."/>
            <person name="Chevignon G."/>
            <person name="Russell J.A."/>
            <person name="Oliver K.M."/>
        </authorList>
    </citation>
    <scope>NUCLEOTIDE SEQUENCE [LARGE SCALE GENOMIC DNA]</scope>
    <source>
        <strain evidence="2 3">5D</strain>
    </source>
</reference>
<proteinExistence type="predicted"/>
<accession>A0A2U8I5G1</accession>
<evidence type="ECO:0000313" key="2">
    <source>
        <dbReference type="EMBL" id="AWK14368.1"/>
    </source>
</evidence>
<gene>
    <name evidence="2" type="ORF">CCS41_07590</name>
</gene>
<dbReference type="AlphaFoldDB" id="A0A2U8I5G1"/>
<evidence type="ECO:0000313" key="3">
    <source>
        <dbReference type="Proteomes" id="UP000261875"/>
    </source>
</evidence>
<dbReference type="OrthoDB" id="9990440at2"/>
<dbReference type="RefSeq" id="WP_072550795.1">
    <property type="nucleotide sequence ID" value="NZ_CP021659.1"/>
</dbReference>
<dbReference type="KEGG" id="fsm:CCS41_07590"/>
<sequence length="481" mass="56404">MICFPGTPSPYRFSIEAVQELSIPTKFEVIKDKNTQYRIKEKINYIWRKYKNLFLYHNNKKFAIWKALYRLYSAEYNYFAWDKKITEKNWHQLIHALQKIKSLMAPGHKNKLSVSCNKEFIIINIDQERILLPNLYDQVDYNGISKFMENVIEDERKGNLTRLFPLSSSKKNDIPLPRQRLDDLQYIYTNGKKSEENTNKEYKNTDVNEKNKKNQDVSGHYRKEIEQMFLDNVRDCNKNQQIYVNKKHHPPLKKFTGNQLDPDYHRKGIKYIQDSKILQSIIQIDSIEATQVAVIIGHLCQTSTNLTVGTLFNSTERLNKKIRGNSETLECLLQQRRNIIDNHTVYDPENTLISIDKQPNGNILLTSKSCVIPFCKFPDQSADGSIKDGDEYYYPFNLAINYVMRIAPDGTETFQEFSLSFIPLKAEMLNRQIDKKINTNNCIKLISEVLEEYNEKKEQAAIVDIIKKNIALTRKWLSPLE</sequence>
<dbReference type="EMBL" id="CP021659">
    <property type="protein sequence ID" value="AWK14368.1"/>
    <property type="molecule type" value="Genomic_DNA"/>
</dbReference>
<dbReference type="Proteomes" id="UP000261875">
    <property type="component" value="Chromosome"/>
</dbReference>